<dbReference type="EMBL" id="JYDO01000585">
    <property type="protein sequence ID" value="KRZ65020.1"/>
    <property type="molecule type" value="Genomic_DNA"/>
</dbReference>
<reference evidence="1 2" key="1">
    <citation type="submission" date="2015-01" db="EMBL/GenBank/DDBJ databases">
        <title>Evolution of Trichinella species and genotypes.</title>
        <authorList>
            <person name="Korhonen P.K."/>
            <person name="Edoardo P."/>
            <person name="Giuseppe L.R."/>
            <person name="Gasser R.B."/>
        </authorList>
    </citation>
    <scope>NUCLEOTIDE SEQUENCE [LARGE SCALE GENOMIC DNA]</scope>
    <source>
        <strain evidence="1">ISS1980</strain>
    </source>
</reference>
<organism evidence="1 2">
    <name type="scientific">Trichinella papuae</name>
    <dbReference type="NCBI Taxonomy" id="268474"/>
    <lineage>
        <taxon>Eukaryota</taxon>
        <taxon>Metazoa</taxon>
        <taxon>Ecdysozoa</taxon>
        <taxon>Nematoda</taxon>
        <taxon>Enoplea</taxon>
        <taxon>Dorylaimia</taxon>
        <taxon>Trichinellida</taxon>
        <taxon>Trichinellidae</taxon>
        <taxon>Trichinella</taxon>
    </lineage>
</organism>
<evidence type="ECO:0000313" key="1">
    <source>
        <dbReference type="EMBL" id="KRZ65020.1"/>
    </source>
</evidence>
<dbReference type="Proteomes" id="UP000054843">
    <property type="component" value="Unassembled WGS sequence"/>
</dbReference>
<name>A0A0V1M078_9BILA</name>
<protein>
    <submittedName>
        <fullName evidence="1">Uncharacterized protein</fullName>
    </submittedName>
</protein>
<proteinExistence type="predicted"/>
<sequence>MTLHLKTFMKRSLKGLDGQKEVFPYLVTMKLHQKSFMKRYLKSLQRMEGKNNNR</sequence>
<dbReference type="AlphaFoldDB" id="A0A0V1M078"/>
<comment type="caution">
    <text evidence="1">The sequence shown here is derived from an EMBL/GenBank/DDBJ whole genome shotgun (WGS) entry which is preliminary data.</text>
</comment>
<gene>
    <name evidence="1" type="ORF">T10_8694</name>
</gene>
<keyword evidence="2" id="KW-1185">Reference proteome</keyword>
<evidence type="ECO:0000313" key="2">
    <source>
        <dbReference type="Proteomes" id="UP000054843"/>
    </source>
</evidence>
<accession>A0A0V1M078</accession>